<accession>A0ACB8TTX1</accession>
<dbReference type="EMBL" id="MU274931">
    <property type="protein sequence ID" value="KAI0085399.1"/>
    <property type="molecule type" value="Genomic_DNA"/>
</dbReference>
<name>A0ACB8TTX1_9APHY</name>
<dbReference type="Proteomes" id="UP001055072">
    <property type="component" value="Unassembled WGS sequence"/>
</dbReference>
<sequence length="359" mass="42181">MVSLYKLLKQFKTHSNLVESKQVLEDALQVASQSGQTTTGQQGPQAPELYYLEQHFRIDSGAHHLHRACKRASDGGTQYIAKYFKLMTPEDEFLKNKLAHCLEYYKDLPPHPNIMKAREMVDKVASKHSGIFLISEYHERGNLTQFCQDAENKYFNVLTLLAEVAEALAHMHKHDRPHGAIRGNNVLISKDSHAIVHDFECMRFFMDHSDHPWMPPHQYEIHYKVAWHRNEFDVRWYAPEIVVPDVLEEDPATEVFRVHQTRAGDVWSFGALILELYSEMRPYNNWRRPSAVVMCLTERELPPMPEEWNVLWMSRELFDFMKELLVIKPEDRPTMDYVAERMRQFEKAYVPKVPKRRAS</sequence>
<comment type="caution">
    <text evidence="1">The sequence shown here is derived from an EMBL/GenBank/DDBJ whole genome shotgun (WGS) entry which is preliminary data.</text>
</comment>
<keyword evidence="2" id="KW-1185">Reference proteome</keyword>
<organism evidence="1 2">
    <name type="scientific">Irpex rosettiformis</name>
    <dbReference type="NCBI Taxonomy" id="378272"/>
    <lineage>
        <taxon>Eukaryota</taxon>
        <taxon>Fungi</taxon>
        <taxon>Dikarya</taxon>
        <taxon>Basidiomycota</taxon>
        <taxon>Agaricomycotina</taxon>
        <taxon>Agaricomycetes</taxon>
        <taxon>Polyporales</taxon>
        <taxon>Irpicaceae</taxon>
        <taxon>Irpex</taxon>
    </lineage>
</organism>
<evidence type="ECO:0000313" key="2">
    <source>
        <dbReference type="Proteomes" id="UP001055072"/>
    </source>
</evidence>
<protein>
    <submittedName>
        <fullName evidence="1">Kinase-like domain-containing protein</fullName>
    </submittedName>
</protein>
<gene>
    <name evidence="1" type="ORF">BDY19DRAFT_444886</name>
</gene>
<proteinExistence type="predicted"/>
<evidence type="ECO:0000313" key="1">
    <source>
        <dbReference type="EMBL" id="KAI0085399.1"/>
    </source>
</evidence>
<reference evidence="1" key="1">
    <citation type="journal article" date="2021" name="Environ. Microbiol.">
        <title>Gene family expansions and transcriptome signatures uncover fungal adaptations to wood decay.</title>
        <authorList>
            <person name="Hage H."/>
            <person name="Miyauchi S."/>
            <person name="Viragh M."/>
            <person name="Drula E."/>
            <person name="Min B."/>
            <person name="Chaduli D."/>
            <person name="Navarro D."/>
            <person name="Favel A."/>
            <person name="Norest M."/>
            <person name="Lesage-Meessen L."/>
            <person name="Balint B."/>
            <person name="Merenyi Z."/>
            <person name="de Eugenio L."/>
            <person name="Morin E."/>
            <person name="Martinez A.T."/>
            <person name="Baldrian P."/>
            <person name="Stursova M."/>
            <person name="Martinez M.J."/>
            <person name="Novotny C."/>
            <person name="Magnuson J.K."/>
            <person name="Spatafora J.W."/>
            <person name="Maurice S."/>
            <person name="Pangilinan J."/>
            <person name="Andreopoulos W."/>
            <person name="LaButti K."/>
            <person name="Hundley H."/>
            <person name="Na H."/>
            <person name="Kuo A."/>
            <person name="Barry K."/>
            <person name="Lipzen A."/>
            <person name="Henrissat B."/>
            <person name="Riley R."/>
            <person name="Ahrendt S."/>
            <person name="Nagy L.G."/>
            <person name="Grigoriev I.V."/>
            <person name="Martin F."/>
            <person name="Rosso M.N."/>
        </authorList>
    </citation>
    <scope>NUCLEOTIDE SEQUENCE</scope>
    <source>
        <strain evidence="1">CBS 384.51</strain>
    </source>
</reference>